<reference evidence="2" key="1">
    <citation type="journal article" date="2022" name="Int. J. Mol. Sci.">
        <title>Draft Genome of Tanacetum Coccineum: Genomic Comparison of Closely Related Tanacetum-Family Plants.</title>
        <authorList>
            <person name="Yamashiro T."/>
            <person name="Shiraishi A."/>
            <person name="Nakayama K."/>
            <person name="Satake H."/>
        </authorList>
    </citation>
    <scope>NUCLEOTIDE SEQUENCE</scope>
</reference>
<dbReference type="InterPro" id="IPR001810">
    <property type="entry name" value="F-box_dom"/>
</dbReference>
<dbReference type="PANTHER" id="PTHR31672">
    <property type="entry name" value="BNACNNG10540D PROTEIN"/>
    <property type="match status" value="1"/>
</dbReference>
<name>A0ABQ5A752_9ASTR</name>
<dbReference type="Pfam" id="PF00646">
    <property type="entry name" value="F-box"/>
    <property type="match status" value="1"/>
</dbReference>
<feature type="domain" description="F-box" evidence="1">
    <location>
        <begin position="5"/>
        <end position="46"/>
    </location>
</feature>
<gene>
    <name evidence="2" type="ORF">Tco_0804539</name>
</gene>
<accession>A0ABQ5A752</accession>
<dbReference type="SMART" id="SM00256">
    <property type="entry name" value="FBOX"/>
    <property type="match status" value="1"/>
</dbReference>
<protein>
    <submittedName>
        <fullName evidence="2">F-box protein-like protein</fullName>
    </submittedName>
</protein>
<organism evidence="2 3">
    <name type="scientific">Tanacetum coccineum</name>
    <dbReference type="NCBI Taxonomy" id="301880"/>
    <lineage>
        <taxon>Eukaryota</taxon>
        <taxon>Viridiplantae</taxon>
        <taxon>Streptophyta</taxon>
        <taxon>Embryophyta</taxon>
        <taxon>Tracheophyta</taxon>
        <taxon>Spermatophyta</taxon>
        <taxon>Magnoliopsida</taxon>
        <taxon>eudicotyledons</taxon>
        <taxon>Gunneridae</taxon>
        <taxon>Pentapetalae</taxon>
        <taxon>asterids</taxon>
        <taxon>campanulids</taxon>
        <taxon>Asterales</taxon>
        <taxon>Asteraceae</taxon>
        <taxon>Asteroideae</taxon>
        <taxon>Anthemideae</taxon>
        <taxon>Anthemidinae</taxon>
        <taxon>Tanacetum</taxon>
    </lineage>
</organism>
<dbReference type="InterPro" id="IPR050796">
    <property type="entry name" value="SCF_F-box_component"/>
</dbReference>
<dbReference type="PANTHER" id="PTHR31672:SF10">
    <property type="entry name" value="F-BOX DOMAIN-CONTAINING PROTEIN"/>
    <property type="match status" value="1"/>
</dbReference>
<dbReference type="Proteomes" id="UP001151760">
    <property type="component" value="Unassembled WGS sequence"/>
</dbReference>
<dbReference type="InterPro" id="IPR036047">
    <property type="entry name" value="F-box-like_dom_sf"/>
</dbReference>
<keyword evidence="3" id="KW-1185">Reference proteome</keyword>
<proteinExistence type="predicted"/>
<comment type="caution">
    <text evidence="2">The sequence shown here is derived from an EMBL/GenBank/DDBJ whole genome shotgun (WGS) entry which is preliminary data.</text>
</comment>
<dbReference type="SUPFAM" id="SSF81383">
    <property type="entry name" value="F-box domain"/>
    <property type="match status" value="1"/>
</dbReference>
<reference evidence="2" key="2">
    <citation type="submission" date="2022-01" db="EMBL/GenBank/DDBJ databases">
        <authorList>
            <person name="Yamashiro T."/>
            <person name="Shiraishi A."/>
            <person name="Satake H."/>
            <person name="Nakayama K."/>
        </authorList>
    </citation>
    <scope>NUCLEOTIDE SEQUENCE</scope>
</reference>
<evidence type="ECO:0000259" key="1">
    <source>
        <dbReference type="SMART" id="SM00256"/>
    </source>
</evidence>
<dbReference type="EMBL" id="BQNB010011973">
    <property type="protein sequence ID" value="GJS97571.1"/>
    <property type="molecule type" value="Genomic_DNA"/>
</dbReference>
<sequence length="379" mass="43852">MSDNISFNIQTKIIKRVSDVKSLLRLRSVSKQWKSFIDSPQFIAGYGARKTQPHTLLLRYQEKFQVKYLSVNNDTLTQQQDLVPNASTLMKHLRELEVIGYSRGLLCLYGTCTWSMFVLWNPSIRRSVGIVHGIFGFAVCPVTNEPTIVKYSYPWIVEVYTLSSKRWTVIQCSKPCKSIQFHERSHGRSQVVIGSCIYRVSYETILLQYGYYTHQYMIVSFDLNAKEFKAIEFPDTITNQSAMPARLFISKLRESLVLCLPNRQVGVWKMEHDCSFTKLFTFNTPERAITKILGFRKNYELVLEIQQFGTSDSTVEVYEPWSRNVIKSPICGQRNSFFITSYKETLLLLDHLDSSVYYDDCKVLVLQSDMLSHHGVTPL</sequence>
<evidence type="ECO:0000313" key="3">
    <source>
        <dbReference type="Proteomes" id="UP001151760"/>
    </source>
</evidence>
<evidence type="ECO:0000313" key="2">
    <source>
        <dbReference type="EMBL" id="GJS97571.1"/>
    </source>
</evidence>